<reference evidence="1" key="1">
    <citation type="submission" date="2023-10" db="EMBL/GenBank/DDBJ databases">
        <authorList>
            <person name="Chen Y."/>
            <person name="Shah S."/>
            <person name="Dougan E. K."/>
            <person name="Thang M."/>
            <person name="Chan C."/>
        </authorList>
    </citation>
    <scope>NUCLEOTIDE SEQUENCE [LARGE SCALE GENOMIC DNA]</scope>
</reference>
<sequence>MLLILSSNLTYLAHLGQTKSIKQSTLLAPDGPLRILDAQTVPASSDLYFPSAKSVSSSVQTINAFEIQAAVYTDSKINNVFVMISAARPKVRTKVNGAEPPLCCRTRRRAAANMFFYFFSQPYSVQPLPRASACEQA</sequence>
<proteinExistence type="predicted"/>
<protein>
    <submittedName>
        <fullName evidence="1">Uncharacterized protein</fullName>
    </submittedName>
</protein>
<name>A0ABN9WJX0_9DINO</name>
<gene>
    <name evidence="1" type="ORF">PCOR1329_LOCUS68087</name>
</gene>
<dbReference type="EMBL" id="CAUYUJ010018859">
    <property type="protein sequence ID" value="CAK0886846.1"/>
    <property type="molecule type" value="Genomic_DNA"/>
</dbReference>
<organism evidence="1 2">
    <name type="scientific">Prorocentrum cordatum</name>
    <dbReference type="NCBI Taxonomy" id="2364126"/>
    <lineage>
        <taxon>Eukaryota</taxon>
        <taxon>Sar</taxon>
        <taxon>Alveolata</taxon>
        <taxon>Dinophyceae</taxon>
        <taxon>Prorocentrales</taxon>
        <taxon>Prorocentraceae</taxon>
        <taxon>Prorocentrum</taxon>
    </lineage>
</organism>
<evidence type="ECO:0000313" key="1">
    <source>
        <dbReference type="EMBL" id="CAK0886846.1"/>
    </source>
</evidence>
<dbReference type="Proteomes" id="UP001189429">
    <property type="component" value="Unassembled WGS sequence"/>
</dbReference>
<keyword evidence="2" id="KW-1185">Reference proteome</keyword>
<comment type="caution">
    <text evidence="1">The sequence shown here is derived from an EMBL/GenBank/DDBJ whole genome shotgun (WGS) entry which is preliminary data.</text>
</comment>
<evidence type="ECO:0000313" key="2">
    <source>
        <dbReference type="Proteomes" id="UP001189429"/>
    </source>
</evidence>
<accession>A0ABN9WJX0</accession>